<dbReference type="EMBL" id="CP009533">
    <property type="protein sequence ID" value="AIS17302.1"/>
    <property type="molecule type" value="Genomic_DNA"/>
</dbReference>
<dbReference type="Gene3D" id="3.40.50.1820">
    <property type="entry name" value="alpha/beta hydrolase"/>
    <property type="match status" value="1"/>
</dbReference>
<accession>A0A089YSD4</accession>
<keyword evidence="2" id="KW-0378">Hydrolase</keyword>
<dbReference type="RefSeq" id="WP_043188439.1">
    <property type="nucleotide sequence ID" value="NZ_CP009533.1"/>
</dbReference>
<dbReference type="OrthoDB" id="9780765at2"/>
<dbReference type="PANTHER" id="PTHR43798">
    <property type="entry name" value="MONOACYLGLYCEROL LIPASE"/>
    <property type="match status" value="1"/>
</dbReference>
<dbReference type="STRING" id="216142.LT40_07750"/>
<dbReference type="InterPro" id="IPR000073">
    <property type="entry name" value="AB_hydrolase_1"/>
</dbReference>
<dbReference type="AlphaFoldDB" id="A0A089YSD4"/>
<dbReference type="HOGENOM" id="CLU_020336_16_1_6"/>
<evidence type="ECO:0000259" key="1">
    <source>
        <dbReference type="Pfam" id="PF00561"/>
    </source>
</evidence>
<keyword evidence="3" id="KW-1185">Reference proteome</keyword>
<gene>
    <name evidence="2" type="ORF">LT40_07750</name>
</gene>
<dbReference type="eggNOG" id="COG0596">
    <property type="taxonomic scope" value="Bacteria"/>
</dbReference>
<dbReference type="KEGG" id="prh:LT40_07750"/>
<protein>
    <submittedName>
        <fullName evidence="2">Alpha/beta hydrolase</fullName>
    </submittedName>
</protein>
<dbReference type="PRINTS" id="PR00412">
    <property type="entry name" value="EPOXHYDRLASE"/>
</dbReference>
<evidence type="ECO:0000313" key="2">
    <source>
        <dbReference type="EMBL" id="AIS17302.1"/>
    </source>
</evidence>
<dbReference type="Proteomes" id="UP000029499">
    <property type="component" value="Chromosome"/>
</dbReference>
<dbReference type="InterPro" id="IPR050266">
    <property type="entry name" value="AB_hydrolase_sf"/>
</dbReference>
<dbReference type="SUPFAM" id="SSF53474">
    <property type="entry name" value="alpha/beta-Hydrolases"/>
    <property type="match status" value="1"/>
</dbReference>
<organism evidence="2 3">
    <name type="scientific">Pseudomonas rhizosphaerae</name>
    <dbReference type="NCBI Taxonomy" id="216142"/>
    <lineage>
        <taxon>Bacteria</taxon>
        <taxon>Pseudomonadati</taxon>
        <taxon>Pseudomonadota</taxon>
        <taxon>Gammaproteobacteria</taxon>
        <taxon>Pseudomonadales</taxon>
        <taxon>Pseudomonadaceae</taxon>
        <taxon>Pseudomonas</taxon>
    </lineage>
</organism>
<name>A0A089YSD4_9PSED</name>
<reference evidence="2 3" key="1">
    <citation type="journal article" date="2015" name="J. Biotechnol.">
        <title>Complete genome sequence of Pseudomonas rhizosphaerae IH5T (=DSM 16299T), a phosphate-solubilizing rhizobacterium for bacterial biofertilizer.</title>
        <authorList>
            <person name="Kwak Y."/>
            <person name="Jung B.K."/>
            <person name="Shin J.H."/>
        </authorList>
    </citation>
    <scope>NUCLEOTIDE SEQUENCE [LARGE SCALE GENOMIC DNA]</scope>
    <source>
        <strain evidence="2">DSM 16299</strain>
    </source>
</reference>
<sequence length="295" mass="32104">MKQIQAGVLDVTYQDIGPADGPAVVLLHGFPYDVHAYDSVAERLTNAGCRCIIPYLRGYGSTHFTDAGTLRSGEQAALGADLLALLDALKIERAVLAGYDWGGRAACVVAALWPERVIGLVSCEPGYNIQNIARATHPATPEAEHRLWYQYYLHGARGRAGLEANRESFCKLLWQQWSPTWTFSDALFSASAQSFHNPDFVDVVTHSYRHRFGLVDGDPQYAAIERRLAEQPSIAVPTVILAGADDGVTPAQDEQQALRPFTGAVHRSILEGVGHNVPQEAPAEFAEAVLSLVQV</sequence>
<dbReference type="GO" id="GO:0016787">
    <property type="term" value="F:hydrolase activity"/>
    <property type="evidence" value="ECO:0007669"/>
    <property type="project" value="UniProtKB-KW"/>
</dbReference>
<dbReference type="Pfam" id="PF00561">
    <property type="entry name" value="Abhydrolase_1"/>
    <property type="match status" value="1"/>
</dbReference>
<evidence type="ECO:0000313" key="3">
    <source>
        <dbReference type="Proteomes" id="UP000029499"/>
    </source>
</evidence>
<feature type="domain" description="AB hydrolase-1" evidence="1">
    <location>
        <begin position="22"/>
        <end position="277"/>
    </location>
</feature>
<dbReference type="InterPro" id="IPR029058">
    <property type="entry name" value="AB_hydrolase_fold"/>
</dbReference>
<dbReference type="InterPro" id="IPR000639">
    <property type="entry name" value="Epox_hydrolase-like"/>
</dbReference>
<proteinExistence type="predicted"/>